<dbReference type="Pfam" id="PF00571">
    <property type="entry name" value="CBS"/>
    <property type="match status" value="1"/>
</dbReference>
<dbReference type="PROSITE" id="PS50893">
    <property type="entry name" value="ABC_TRANSPORTER_2"/>
    <property type="match status" value="1"/>
</dbReference>
<dbReference type="Proteomes" id="UP001620514">
    <property type="component" value="Unassembled WGS sequence"/>
</dbReference>
<gene>
    <name evidence="10" type="ORF">ABH943_005430</name>
</gene>
<dbReference type="InterPro" id="IPR017871">
    <property type="entry name" value="ABC_transporter-like_CS"/>
</dbReference>
<reference evidence="10 11" key="1">
    <citation type="submission" date="2024-11" db="EMBL/GenBank/DDBJ databases">
        <title>Using genomics to understand microbial adaptation to soil warming.</title>
        <authorList>
            <person name="Deangelis K.M. PhD."/>
        </authorList>
    </citation>
    <scope>NUCLEOTIDE SEQUENCE [LARGE SCALE GENOMIC DNA]</scope>
    <source>
        <strain evidence="10 11">GAS97</strain>
    </source>
</reference>
<keyword evidence="4 8" id="KW-0472">Membrane</keyword>
<keyword evidence="2 8" id="KW-0813">Transport</keyword>
<comment type="subcellular location">
    <subcellularLocation>
        <location evidence="8">Cell inner membrane</location>
        <topology evidence="8">Peripheral membrane protein</topology>
    </subcellularLocation>
</comment>
<dbReference type="CDD" id="cd03294">
    <property type="entry name" value="ABC_Pro_Gly_Betaine"/>
    <property type="match status" value="1"/>
</dbReference>
<feature type="domain" description="ABC transporter" evidence="9">
    <location>
        <begin position="149"/>
        <end position="385"/>
    </location>
</feature>
<keyword evidence="3" id="KW-1003">Cell membrane</keyword>
<dbReference type="Gene3D" id="3.10.580.10">
    <property type="entry name" value="CBS-domain"/>
    <property type="match status" value="1"/>
</dbReference>
<evidence type="ECO:0000259" key="9">
    <source>
        <dbReference type="PROSITE" id="PS50893"/>
    </source>
</evidence>
<evidence type="ECO:0000256" key="7">
    <source>
        <dbReference type="ARBA" id="ARBA00022970"/>
    </source>
</evidence>
<dbReference type="EMBL" id="JBIYDN010000019">
    <property type="protein sequence ID" value="MFK4445405.1"/>
    <property type="molecule type" value="Genomic_DNA"/>
</dbReference>
<sequence>MAGYALINATNIDESRFGSERFYVSRKNSPFIRMREAVCLCLRDGYRRMCPAAAMLIPDLEPIQRPCTLPVPIQVESDLQVFELASWNDRMPANLTFASAAVYPGEVDSSLTSSVVTPVSANEILTVQNLSKIFGPKPERAAEMLRQGLGRNEIFQQTGNMVAVDNVSLGVRAGEIFVIMGLSGSGKSTLVRLLNRLIEPTSGKVVLEGRDIAPMSTPELQEVRRKKMAMVFQSFALLPNRTVIENVSYGLEVAGQKKTERYEVARRALERVGLSSYEKLYPAELSGGMQQRVGLARALAVNPSVLLMDEAFSALDPLIRFEMQNELVRLQKEEQRTVVFISHDIEEAIKIGGRVGVMKDGRLVQVGTPAELIQSPADEYVRNFFRNVDVSRFQKASSLLSKVERGVINCDTGVSAARYADELIDAGVECGYVCDEAGRYQGCVTPASLRKCGSAPIRDALLRDIAPVSIDADLHELSTIALRQEHDVPIVDAAGKLAGVVSCRTILKQVMERRAA</sequence>
<dbReference type="SUPFAM" id="SSF54631">
    <property type="entry name" value="CBS-domain pair"/>
    <property type="match status" value="1"/>
</dbReference>
<dbReference type="PROSITE" id="PS00211">
    <property type="entry name" value="ABC_TRANSPORTER_1"/>
    <property type="match status" value="1"/>
</dbReference>
<dbReference type="Gene3D" id="3.40.50.300">
    <property type="entry name" value="P-loop containing nucleotide triphosphate hydrolases"/>
    <property type="match status" value="1"/>
</dbReference>
<dbReference type="InterPro" id="IPR046342">
    <property type="entry name" value="CBS_dom_sf"/>
</dbReference>
<dbReference type="InterPro" id="IPR003439">
    <property type="entry name" value="ABC_transporter-like_ATP-bd"/>
</dbReference>
<comment type="subunit">
    <text evidence="8">The complex is probably composed of two ATP-binding proteins, two transmembrane proteins and a solute-binding protein.</text>
</comment>
<evidence type="ECO:0000256" key="1">
    <source>
        <dbReference type="ARBA" id="ARBA00005417"/>
    </source>
</evidence>
<dbReference type="Pfam" id="PF00005">
    <property type="entry name" value="ABC_tran"/>
    <property type="match status" value="1"/>
</dbReference>
<dbReference type="PANTHER" id="PTHR43869:SF1">
    <property type="entry name" value="GLYCINE BETAINE_PROLINE BETAINE TRANSPORT SYSTEM ATP-BINDING PROTEIN PROV"/>
    <property type="match status" value="1"/>
</dbReference>
<dbReference type="NCBIfam" id="TIGR01186">
    <property type="entry name" value="proV"/>
    <property type="match status" value="1"/>
</dbReference>
<evidence type="ECO:0000256" key="4">
    <source>
        <dbReference type="ARBA" id="ARBA00022519"/>
    </source>
</evidence>
<comment type="catalytic activity">
    <reaction evidence="8">
        <text>a quaternary ammonium(out) + ATP + H2O = a quaternary ammonium(in) + ADP + phosphate + H(+)</text>
        <dbReference type="Rhea" id="RHEA:11036"/>
        <dbReference type="ChEBI" id="CHEBI:15377"/>
        <dbReference type="ChEBI" id="CHEBI:15378"/>
        <dbReference type="ChEBI" id="CHEBI:30616"/>
        <dbReference type="ChEBI" id="CHEBI:35267"/>
        <dbReference type="ChEBI" id="CHEBI:43474"/>
        <dbReference type="ChEBI" id="CHEBI:456216"/>
    </reaction>
</comment>
<dbReference type="InterPro" id="IPR051921">
    <property type="entry name" value="ABC_osmolyte_uptake_ATP-bind"/>
</dbReference>
<dbReference type="InterPro" id="IPR003593">
    <property type="entry name" value="AAA+_ATPase"/>
</dbReference>
<comment type="similarity">
    <text evidence="1 8">Belongs to the ABC transporter superfamily.</text>
</comment>
<keyword evidence="5 8" id="KW-0547">Nucleotide-binding</keyword>
<dbReference type="GO" id="GO:0005524">
    <property type="term" value="F:ATP binding"/>
    <property type="evidence" value="ECO:0007669"/>
    <property type="project" value="UniProtKB-KW"/>
</dbReference>
<evidence type="ECO:0000256" key="3">
    <source>
        <dbReference type="ARBA" id="ARBA00022475"/>
    </source>
</evidence>
<evidence type="ECO:0000256" key="2">
    <source>
        <dbReference type="ARBA" id="ARBA00022448"/>
    </source>
</evidence>
<dbReference type="SMART" id="SM00382">
    <property type="entry name" value="AAA"/>
    <property type="match status" value="1"/>
</dbReference>
<comment type="caution">
    <text evidence="10">The sequence shown here is derived from an EMBL/GenBank/DDBJ whole genome shotgun (WGS) entry which is preliminary data.</text>
</comment>
<keyword evidence="11" id="KW-1185">Reference proteome</keyword>
<proteinExistence type="inferred from homology"/>
<evidence type="ECO:0000256" key="8">
    <source>
        <dbReference type="RuleBase" id="RU369116"/>
    </source>
</evidence>
<accession>A0ABW8MS10</accession>
<dbReference type="InterPro" id="IPR005892">
    <property type="entry name" value="Gly-betaine_transp_ATP-bd"/>
</dbReference>
<organism evidence="10 11">
    <name type="scientific">Caballeronia udeis</name>
    <dbReference type="NCBI Taxonomy" id="1232866"/>
    <lineage>
        <taxon>Bacteria</taxon>
        <taxon>Pseudomonadati</taxon>
        <taxon>Pseudomonadota</taxon>
        <taxon>Betaproteobacteria</taxon>
        <taxon>Burkholderiales</taxon>
        <taxon>Burkholderiaceae</taxon>
        <taxon>Caballeronia</taxon>
    </lineage>
</organism>
<dbReference type="PANTHER" id="PTHR43869">
    <property type="entry name" value="GLYCINE BETAINE/PROLINE BETAINE TRANSPORT SYSTEM ATP-BINDING PROTEIN PROV"/>
    <property type="match status" value="1"/>
</dbReference>
<protein>
    <recommendedName>
        <fullName evidence="8">Quaternary amine transport ATP-binding protein</fullName>
        <ecNumber evidence="8">7.6.2.9</ecNumber>
    </recommendedName>
</protein>
<evidence type="ECO:0000256" key="6">
    <source>
        <dbReference type="ARBA" id="ARBA00022840"/>
    </source>
</evidence>
<evidence type="ECO:0000313" key="10">
    <source>
        <dbReference type="EMBL" id="MFK4445405.1"/>
    </source>
</evidence>
<keyword evidence="6 8" id="KW-0067">ATP-binding</keyword>
<keyword evidence="4 8" id="KW-0997">Cell inner membrane</keyword>
<dbReference type="SUPFAM" id="SSF52540">
    <property type="entry name" value="P-loop containing nucleoside triphosphate hydrolases"/>
    <property type="match status" value="1"/>
</dbReference>
<keyword evidence="7" id="KW-0029">Amino-acid transport</keyword>
<evidence type="ECO:0000256" key="5">
    <source>
        <dbReference type="ARBA" id="ARBA00022741"/>
    </source>
</evidence>
<dbReference type="EC" id="7.6.2.9" evidence="8"/>
<dbReference type="InterPro" id="IPR000644">
    <property type="entry name" value="CBS_dom"/>
</dbReference>
<dbReference type="InterPro" id="IPR027417">
    <property type="entry name" value="P-loop_NTPase"/>
</dbReference>
<name>A0ABW8MS10_9BURK</name>
<evidence type="ECO:0000313" key="11">
    <source>
        <dbReference type="Proteomes" id="UP001620514"/>
    </source>
</evidence>